<feature type="repeat" description="PPR" evidence="3">
    <location>
        <begin position="50"/>
        <end position="84"/>
    </location>
</feature>
<evidence type="ECO:0000256" key="3">
    <source>
        <dbReference type="PROSITE-ProRule" id="PRU00708"/>
    </source>
</evidence>
<evidence type="ECO:0000256" key="2">
    <source>
        <dbReference type="ARBA" id="ARBA00022737"/>
    </source>
</evidence>
<dbReference type="NCBIfam" id="TIGR00756">
    <property type="entry name" value="PPR"/>
    <property type="match status" value="2"/>
</dbReference>
<dbReference type="Gene3D" id="1.25.40.10">
    <property type="entry name" value="Tetratricopeptide repeat domain"/>
    <property type="match status" value="1"/>
</dbReference>
<comment type="similarity">
    <text evidence="1">Belongs to the PPR family. P subfamily.</text>
</comment>
<evidence type="ECO:0000256" key="1">
    <source>
        <dbReference type="ARBA" id="ARBA00007626"/>
    </source>
</evidence>
<dbReference type="InterPro" id="IPR011990">
    <property type="entry name" value="TPR-like_helical_dom_sf"/>
</dbReference>
<dbReference type="EMBL" id="QPKB01000002">
    <property type="protein sequence ID" value="RWR76242.1"/>
    <property type="molecule type" value="Genomic_DNA"/>
</dbReference>
<name>A0A443NCL3_9MAGN</name>
<comment type="caution">
    <text evidence="4">The sequence shown here is derived from an EMBL/GenBank/DDBJ whole genome shotgun (WGS) entry which is preliminary data.</text>
</comment>
<dbReference type="InterPro" id="IPR002885">
    <property type="entry name" value="PPR_rpt"/>
</dbReference>
<sequence>MWEAGVKPNLMTYNTVIGGALSSGGLCLVGRVKEAKAVLEEMKEQGLAPDGCTCSILFDGYSRLGDSDALVGFFEETMEKGIQIGDYPCSVLLNGHCNEWKVSVAEGL</sequence>
<evidence type="ECO:0000313" key="5">
    <source>
        <dbReference type="Proteomes" id="UP000283530"/>
    </source>
</evidence>
<proteinExistence type="inferred from homology"/>
<dbReference type="AlphaFoldDB" id="A0A443NCL3"/>
<dbReference type="PROSITE" id="PS51375">
    <property type="entry name" value="PPR"/>
    <property type="match status" value="1"/>
</dbReference>
<protein>
    <recommendedName>
        <fullName evidence="6">Pentatricopeptide repeat-containing protein</fullName>
    </recommendedName>
</protein>
<evidence type="ECO:0000313" key="4">
    <source>
        <dbReference type="EMBL" id="RWR76242.1"/>
    </source>
</evidence>
<dbReference type="PANTHER" id="PTHR46128">
    <property type="entry name" value="MITOCHONDRIAL GROUP I INTRON SPLICING FACTOR CCM1"/>
    <property type="match status" value="1"/>
</dbReference>
<organism evidence="4 5">
    <name type="scientific">Cinnamomum micranthum f. kanehirae</name>
    <dbReference type="NCBI Taxonomy" id="337451"/>
    <lineage>
        <taxon>Eukaryota</taxon>
        <taxon>Viridiplantae</taxon>
        <taxon>Streptophyta</taxon>
        <taxon>Embryophyta</taxon>
        <taxon>Tracheophyta</taxon>
        <taxon>Spermatophyta</taxon>
        <taxon>Magnoliopsida</taxon>
        <taxon>Magnoliidae</taxon>
        <taxon>Laurales</taxon>
        <taxon>Lauraceae</taxon>
        <taxon>Cinnamomum</taxon>
    </lineage>
</organism>
<accession>A0A443NCL3</accession>
<reference evidence="4 5" key="1">
    <citation type="journal article" date="2019" name="Nat. Plants">
        <title>Stout camphor tree genome fills gaps in understanding of flowering plant genome evolution.</title>
        <authorList>
            <person name="Chaw S.M."/>
            <person name="Liu Y.C."/>
            <person name="Wu Y.W."/>
            <person name="Wang H.Y."/>
            <person name="Lin C.I."/>
            <person name="Wu C.S."/>
            <person name="Ke H.M."/>
            <person name="Chang L.Y."/>
            <person name="Hsu C.Y."/>
            <person name="Yang H.T."/>
            <person name="Sudianto E."/>
            <person name="Hsu M.H."/>
            <person name="Wu K.P."/>
            <person name="Wang L.N."/>
            <person name="Leebens-Mack J.H."/>
            <person name="Tsai I.J."/>
        </authorList>
    </citation>
    <scope>NUCLEOTIDE SEQUENCE [LARGE SCALE GENOMIC DNA]</scope>
    <source>
        <strain evidence="5">cv. Chaw 1501</strain>
        <tissue evidence="4">Young leaves</tissue>
    </source>
</reference>
<evidence type="ECO:0008006" key="6">
    <source>
        <dbReference type="Google" id="ProtNLM"/>
    </source>
</evidence>
<keyword evidence="5" id="KW-1185">Reference proteome</keyword>
<dbReference type="OrthoDB" id="185373at2759"/>
<keyword evidence="2" id="KW-0677">Repeat</keyword>
<dbReference type="Proteomes" id="UP000283530">
    <property type="component" value="Unassembled WGS sequence"/>
</dbReference>
<dbReference type="InterPro" id="IPR050872">
    <property type="entry name" value="PPR_P_subfamily"/>
</dbReference>
<gene>
    <name evidence="4" type="ORF">CKAN_00467500</name>
</gene>
<dbReference type="Pfam" id="PF13041">
    <property type="entry name" value="PPR_2"/>
    <property type="match status" value="1"/>
</dbReference>
<dbReference type="PANTHER" id="PTHR46128:SF356">
    <property type="entry name" value="PENTACOTRIPEPTIDE-REPEAT REGION OF PRORP DOMAIN-CONTAINING PROTEIN"/>
    <property type="match status" value="1"/>
</dbReference>
<dbReference type="STRING" id="337451.A0A443NCL3"/>